<dbReference type="EMBL" id="VKLS01000087">
    <property type="protein sequence ID" value="TSB42374.1"/>
    <property type="molecule type" value="Genomic_DNA"/>
</dbReference>
<sequence length="146" mass="15480">MESASRGTGRGVSTFRIPLPRIRRRSGRALKRAAVLAVAAGALTTGLSVGPAFAAMGDNLVDTPAACAFYEGRQTAAFGDQGDRVSQIQCLLANRKYLGWNHLSGHFDAPTLVAVVNFQRNYGLVPDGAVTPETWNALYHAGTYAA</sequence>
<evidence type="ECO:0000313" key="3">
    <source>
        <dbReference type="Proteomes" id="UP000320888"/>
    </source>
</evidence>
<evidence type="ECO:0000313" key="2">
    <source>
        <dbReference type="EMBL" id="TSB42374.1"/>
    </source>
</evidence>
<accession>A0A553ZLK4</accession>
<dbReference type="SUPFAM" id="SSF47090">
    <property type="entry name" value="PGBD-like"/>
    <property type="match status" value="1"/>
</dbReference>
<keyword evidence="3" id="KW-1185">Reference proteome</keyword>
<name>A0A553ZLK4_9ACTN</name>
<dbReference type="Pfam" id="PF01471">
    <property type="entry name" value="PG_binding_1"/>
    <property type="match status" value="1"/>
</dbReference>
<dbReference type="Gene3D" id="1.10.101.10">
    <property type="entry name" value="PGBD-like superfamily/PGBD"/>
    <property type="match status" value="1"/>
</dbReference>
<proteinExistence type="predicted"/>
<reference evidence="2 3" key="1">
    <citation type="submission" date="2019-07" db="EMBL/GenBank/DDBJ databases">
        <title>Draft genome for Streptomyces benahoarensis MZ03-48.</title>
        <authorList>
            <person name="Gonzalez-Pimentel J.L."/>
        </authorList>
    </citation>
    <scope>NUCLEOTIDE SEQUENCE [LARGE SCALE GENOMIC DNA]</scope>
    <source>
        <strain evidence="2 3">MZ03-48</strain>
    </source>
</reference>
<gene>
    <name evidence="2" type="ORF">FNZ23_10175</name>
</gene>
<dbReference type="InterPro" id="IPR036365">
    <property type="entry name" value="PGBD-like_sf"/>
</dbReference>
<dbReference type="AlphaFoldDB" id="A0A553ZLK4"/>
<feature type="domain" description="Peptidoglycan binding-like" evidence="1">
    <location>
        <begin position="81"/>
        <end position="138"/>
    </location>
</feature>
<comment type="caution">
    <text evidence="2">The sequence shown here is derived from an EMBL/GenBank/DDBJ whole genome shotgun (WGS) entry which is preliminary data.</text>
</comment>
<dbReference type="Proteomes" id="UP000320888">
    <property type="component" value="Unassembled WGS sequence"/>
</dbReference>
<dbReference type="OrthoDB" id="9815541at2"/>
<dbReference type="InterPro" id="IPR036366">
    <property type="entry name" value="PGBDSf"/>
</dbReference>
<evidence type="ECO:0000259" key="1">
    <source>
        <dbReference type="Pfam" id="PF01471"/>
    </source>
</evidence>
<organism evidence="2 3">
    <name type="scientific">Streptomyces benahoarensis</name>
    <dbReference type="NCBI Taxonomy" id="2595054"/>
    <lineage>
        <taxon>Bacteria</taxon>
        <taxon>Bacillati</taxon>
        <taxon>Actinomycetota</taxon>
        <taxon>Actinomycetes</taxon>
        <taxon>Kitasatosporales</taxon>
        <taxon>Streptomycetaceae</taxon>
        <taxon>Streptomyces</taxon>
    </lineage>
</organism>
<protein>
    <submittedName>
        <fullName evidence="2">Peptidoglycan-binding protein</fullName>
    </submittedName>
</protein>
<dbReference type="InterPro" id="IPR002477">
    <property type="entry name" value="Peptidoglycan-bd-like"/>
</dbReference>